<proteinExistence type="predicted"/>
<dbReference type="PANTHER" id="PTHR42681:SF1">
    <property type="entry name" value="MALONYL-COA-ACYL CARRIER PROTEIN TRANSACYLASE, MITOCHONDRIAL"/>
    <property type="match status" value="1"/>
</dbReference>
<protein>
    <recommendedName>
        <fullName evidence="1">[acyl-carrier-protein] S-malonyltransferase</fullName>
        <ecNumber evidence="1">2.3.1.39</ecNumber>
    </recommendedName>
</protein>
<name>A0A6J4H8T5_9ACTN</name>
<dbReference type="SUPFAM" id="SSF52151">
    <property type="entry name" value="FabD/lysophospholipase-like"/>
    <property type="match status" value="1"/>
</dbReference>
<accession>A0A6J4H8T5</accession>
<evidence type="ECO:0000256" key="3">
    <source>
        <dbReference type="ARBA" id="ARBA00023315"/>
    </source>
</evidence>
<dbReference type="GO" id="GO:0005829">
    <property type="term" value="C:cytosol"/>
    <property type="evidence" value="ECO:0007669"/>
    <property type="project" value="TreeGrafter"/>
</dbReference>
<organism evidence="6">
    <name type="scientific">uncultured Acidimicrobiales bacterium</name>
    <dbReference type="NCBI Taxonomy" id="310071"/>
    <lineage>
        <taxon>Bacteria</taxon>
        <taxon>Bacillati</taxon>
        <taxon>Actinomycetota</taxon>
        <taxon>Acidimicrobiia</taxon>
        <taxon>Acidimicrobiales</taxon>
        <taxon>environmental samples</taxon>
    </lineage>
</organism>
<dbReference type="InterPro" id="IPR016036">
    <property type="entry name" value="Malonyl_transacylase_ACP-bd"/>
</dbReference>
<dbReference type="InterPro" id="IPR050858">
    <property type="entry name" value="Mal-CoA-ACP_Trans/PKS_FabD"/>
</dbReference>
<dbReference type="InterPro" id="IPR014043">
    <property type="entry name" value="Acyl_transferase_dom"/>
</dbReference>
<dbReference type="GO" id="GO:0004314">
    <property type="term" value="F:[acyl-carrier-protein] S-malonyltransferase activity"/>
    <property type="evidence" value="ECO:0007669"/>
    <property type="project" value="UniProtKB-EC"/>
</dbReference>
<dbReference type="SUPFAM" id="SSF55048">
    <property type="entry name" value="Probable ACP-binding domain of malonyl-CoA ACP transacylase"/>
    <property type="match status" value="1"/>
</dbReference>
<dbReference type="EC" id="2.3.1.39" evidence="1"/>
<evidence type="ECO:0000259" key="5">
    <source>
        <dbReference type="SMART" id="SM00827"/>
    </source>
</evidence>
<dbReference type="InterPro" id="IPR016035">
    <property type="entry name" value="Acyl_Trfase/lysoPLipase"/>
</dbReference>
<dbReference type="AlphaFoldDB" id="A0A6J4H8T5"/>
<dbReference type="PANTHER" id="PTHR42681">
    <property type="entry name" value="MALONYL-COA-ACYL CARRIER PROTEIN TRANSACYLASE, MITOCHONDRIAL"/>
    <property type="match status" value="1"/>
</dbReference>
<keyword evidence="3 6" id="KW-0012">Acyltransferase</keyword>
<reference evidence="6" key="1">
    <citation type="submission" date="2020-02" db="EMBL/GenBank/DDBJ databases">
        <authorList>
            <person name="Meier V. D."/>
        </authorList>
    </citation>
    <scope>NUCLEOTIDE SEQUENCE</scope>
    <source>
        <strain evidence="6">AVDCRST_MAG76</strain>
    </source>
</reference>
<comment type="catalytic activity">
    <reaction evidence="4">
        <text>holo-[ACP] + malonyl-CoA = malonyl-[ACP] + CoA</text>
        <dbReference type="Rhea" id="RHEA:41792"/>
        <dbReference type="Rhea" id="RHEA-COMP:9623"/>
        <dbReference type="Rhea" id="RHEA-COMP:9685"/>
        <dbReference type="ChEBI" id="CHEBI:57287"/>
        <dbReference type="ChEBI" id="CHEBI:57384"/>
        <dbReference type="ChEBI" id="CHEBI:64479"/>
        <dbReference type="ChEBI" id="CHEBI:78449"/>
        <dbReference type="EC" id="2.3.1.39"/>
    </reaction>
</comment>
<dbReference type="GO" id="GO:0006633">
    <property type="term" value="P:fatty acid biosynthetic process"/>
    <property type="evidence" value="ECO:0007669"/>
    <property type="project" value="TreeGrafter"/>
</dbReference>
<dbReference type="EMBL" id="CADCSZ010000021">
    <property type="protein sequence ID" value="CAA9214751.1"/>
    <property type="molecule type" value="Genomic_DNA"/>
</dbReference>
<keyword evidence="2 6" id="KW-0808">Transferase</keyword>
<dbReference type="SMART" id="SM00827">
    <property type="entry name" value="PKS_AT"/>
    <property type="match status" value="1"/>
</dbReference>
<sequence length="394" mass="40991">MLVFTFPGQGSQRPGMGAPWTDHPSWELVGDATEAVDRDVAHLLLLADQDELAQTRNAQLACFTLSMVVLDAIERTGLAPVAAAGHSLGELSALVAVGALSFDDGVRLVAERGEAMQLAAEDRPGTMAAVLGLDVERCWVACRRADADVWVANDNAPGQVVIAGDREGVARAGEIARELGATKVVGFPDSGAFHTPLMAGARTRLRKAIAQCRFTDCEVPVVANVDASAHRQAEDWPALLSAQLASPVLWRQTLSEIGAMGATHVVEVGPGGTLTGMAKRALAGVATHPVGTPEDVDKLLEAMAPTAHISAHPLLNDGEHLFVRERLVVAPAAGVFTPDPGAPREGEPLQVGGLLGTVNGTDVRSPFAGSLQGMLAVGGERLVEGQPVAWLLAG</sequence>
<dbReference type="Gene3D" id="3.40.366.10">
    <property type="entry name" value="Malonyl-Coenzyme A Acyl Carrier Protein, domain 2"/>
    <property type="match status" value="1"/>
</dbReference>
<evidence type="ECO:0000313" key="6">
    <source>
        <dbReference type="EMBL" id="CAA9214751.1"/>
    </source>
</evidence>
<evidence type="ECO:0000256" key="1">
    <source>
        <dbReference type="ARBA" id="ARBA00013258"/>
    </source>
</evidence>
<evidence type="ECO:0000256" key="4">
    <source>
        <dbReference type="ARBA" id="ARBA00048462"/>
    </source>
</evidence>
<dbReference type="InterPro" id="IPR001227">
    <property type="entry name" value="Ac_transferase_dom_sf"/>
</dbReference>
<dbReference type="Pfam" id="PF00698">
    <property type="entry name" value="Acyl_transf_1"/>
    <property type="match status" value="1"/>
</dbReference>
<dbReference type="Gene3D" id="3.30.70.250">
    <property type="entry name" value="Malonyl-CoA ACP transacylase, ACP-binding"/>
    <property type="match status" value="1"/>
</dbReference>
<feature type="domain" description="Malonyl-CoA:ACP transacylase (MAT)" evidence="5">
    <location>
        <begin position="5"/>
        <end position="319"/>
    </location>
</feature>
<evidence type="ECO:0000256" key="2">
    <source>
        <dbReference type="ARBA" id="ARBA00022679"/>
    </source>
</evidence>
<gene>
    <name evidence="6" type="ORF">AVDCRST_MAG76-328</name>
</gene>